<keyword evidence="2 7" id="KW-0813">Transport</keyword>
<dbReference type="PANTHER" id="PTHR43163:SF3">
    <property type="entry name" value="PEPTIDE ABC TRANSPORTER PERMEASE PROTEIN"/>
    <property type="match status" value="1"/>
</dbReference>
<dbReference type="Pfam" id="PF19300">
    <property type="entry name" value="BPD_transp_1_N"/>
    <property type="match status" value="1"/>
</dbReference>
<name>A0ABT9NVT7_9ACTN</name>
<dbReference type="RefSeq" id="WP_306825392.1">
    <property type="nucleotide sequence ID" value="NZ_JAUSQM010000001.1"/>
</dbReference>
<evidence type="ECO:0000256" key="3">
    <source>
        <dbReference type="ARBA" id="ARBA00022475"/>
    </source>
</evidence>
<feature type="transmembrane region" description="Helical" evidence="7">
    <location>
        <begin position="308"/>
        <end position="333"/>
    </location>
</feature>
<comment type="caution">
    <text evidence="10">The sequence shown here is derived from an EMBL/GenBank/DDBJ whole genome shotgun (WGS) entry which is preliminary data.</text>
</comment>
<evidence type="ECO:0000259" key="9">
    <source>
        <dbReference type="PROSITE" id="PS50928"/>
    </source>
</evidence>
<feature type="domain" description="ABC transmembrane type-1" evidence="9">
    <location>
        <begin position="121"/>
        <end position="330"/>
    </location>
</feature>
<organism evidence="10 11">
    <name type="scientific">Nocardioides massiliensis</name>
    <dbReference type="NCBI Taxonomy" id="1325935"/>
    <lineage>
        <taxon>Bacteria</taxon>
        <taxon>Bacillati</taxon>
        <taxon>Actinomycetota</taxon>
        <taxon>Actinomycetes</taxon>
        <taxon>Propionibacteriales</taxon>
        <taxon>Nocardioidaceae</taxon>
        <taxon>Nocardioides</taxon>
    </lineage>
</organism>
<evidence type="ECO:0000256" key="5">
    <source>
        <dbReference type="ARBA" id="ARBA00022989"/>
    </source>
</evidence>
<dbReference type="Proteomes" id="UP001240447">
    <property type="component" value="Unassembled WGS sequence"/>
</dbReference>
<evidence type="ECO:0000256" key="4">
    <source>
        <dbReference type="ARBA" id="ARBA00022692"/>
    </source>
</evidence>
<feature type="transmembrane region" description="Helical" evidence="7">
    <location>
        <begin position="204"/>
        <end position="226"/>
    </location>
</feature>
<accession>A0ABT9NVT7</accession>
<comment type="subcellular location">
    <subcellularLocation>
        <location evidence="1 7">Cell membrane</location>
        <topology evidence="1 7">Multi-pass membrane protein</topology>
    </subcellularLocation>
</comment>
<reference evidence="10 11" key="1">
    <citation type="submission" date="2023-07" db="EMBL/GenBank/DDBJ databases">
        <title>Sequencing the genomes of 1000 actinobacteria strains.</title>
        <authorList>
            <person name="Klenk H.-P."/>
        </authorList>
    </citation>
    <scope>NUCLEOTIDE SEQUENCE [LARGE SCALE GENOMIC DNA]</scope>
    <source>
        <strain evidence="10 11">GD13</strain>
    </source>
</reference>
<evidence type="ECO:0000256" key="1">
    <source>
        <dbReference type="ARBA" id="ARBA00004651"/>
    </source>
</evidence>
<evidence type="ECO:0000256" key="7">
    <source>
        <dbReference type="RuleBase" id="RU363032"/>
    </source>
</evidence>
<keyword evidence="4 7" id="KW-0812">Transmembrane</keyword>
<dbReference type="Pfam" id="PF00528">
    <property type="entry name" value="BPD_transp_1"/>
    <property type="match status" value="1"/>
</dbReference>
<evidence type="ECO:0000313" key="10">
    <source>
        <dbReference type="EMBL" id="MDP9823940.1"/>
    </source>
</evidence>
<keyword evidence="6 7" id="KW-0472">Membrane</keyword>
<evidence type="ECO:0000256" key="6">
    <source>
        <dbReference type="ARBA" id="ARBA00023136"/>
    </source>
</evidence>
<dbReference type="EMBL" id="JAUSQM010000001">
    <property type="protein sequence ID" value="MDP9823940.1"/>
    <property type="molecule type" value="Genomic_DNA"/>
</dbReference>
<gene>
    <name evidence="10" type="ORF">J2S59_003749</name>
</gene>
<evidence type="ECO:0000256" key="2">
    <source>
        <dbReference type="ARBA" id="ARBA00022448"/>
    </source>
</evidence>
<dbReference type="InterPro" id="IPR035906">
    <property type="entry name" value="MetI-like_sf"/>
</dbReference>
<feature type="transmembrane region" description="Helical" evidence="7">
    <location>
        <begin position="30"/>
        <end position="52"/>
    </location>
</feature>
<proteinExistence type="inferred from homology"/>
<feature type="transmembrane region" description="Helical" evidence="7">
    <location>
        <begin position="263"/>
        <end position="288"/>
    </location>
</feature>
<feature type="transmembrane region" description="Helical" evidence="7">
    <location>
        <begin position="127"/>
        <end position="148"/>
    </location>
</feature>
<dbReference type="CDD" id="cd06261">
    <property type="entry name" value="TM_PBP2"/>
    <property type="match status" value="1"/>
</dbReference>
<dbReference type="SUPFAM" id="SSF161098">
    <property type="entry name" value="MetI-like"/>
    <property type="match status" value="1"/>
</dbReference>
<feature type="transmembrane region" description="Helical" evidence="7">
    <location>
        <begin position="160"/>
        <end position="184"/>
    </location>
</feature>
<dbReference type="PROSITE" id="PS50928">
    <property type="entry name" value="ABC_TM1"/>
    <property type="match status" value="1"/>
</dbReference>
<dbReference type="InterPro" id="IPR000515">
    <property type="entry name" value="MetI-like"/>
</dbReference>
<keyword evidence="11" id="KW-1185">Reference proteome</keyword>
<dbReference type="InterPro" id="IPR045621">
    <property type="entry name" value="BPD_transp_1_N"/>
</dbReference>
<keyword evidence="3" id="KW-1003">Cell membrane</keyword>
<feature type="region of interest" description="Disordered" evidence="8">
    <location>
        <begin position="1"/>
        <end position="23"/>
    </location>
</feature>
<sequence length="342" mass="36860">MTTTVEPTPAPAPPRPARRRRRTDGRLRGVLGRLTELVLVLLVVSFGTFALVSLMDVDPAVSILGEGYAAEDYEKVREDLGLNDPMLVRYFDWLGGALTGDLGRSVIPPYHDVVDRILGALPVSVELAALGMGMALLFSIPLAMWSAFHAGGRVDRFVSAGTFAVLSLPSFLVGLLVILVFSNTLGWFPRAEWSRLSEGLGDNLYHAFLPALTIALAETAMFTRILRNDLIGTLQEDFILAAKAKGMGTVHVLFSDALRPSSFSLITLMGISLGRLIGSTVIVEYLFALPGMGTLVIGAANTGDYVTVQGAVLVIAVIYVVTNALIDISYGYLDPRVRRSHV</sequence>
<dbReference type="PANTHER" id="PTHR43163">
    <property type="entry name" value="DIPEPTIDE TRANSPORT SYSTEM PERMEASE PROTEIN DPPB-RELATED"/>
    <property type="match status" value="1"/>
</dbReference>
<keyword evidence="5 7" id="KW-1133">Transmembrane helix</keyword>
<comment type="similarity">
    <text evidence="7">Belongs to the binding-protein-dependent transport system permease family.</text>
</comment>
<evidence type="ECO:0000256" key="8">
    <source>
        <dbReference type="SAM" id="MobiDB-lite"/>
    </source>
</evidence>
<evidence type="ECO:0000313" key="11">
    <source>
        <dbReference type="Proteomes" id="UP001240447"/>
    </source>
</evidence>
<protein>
    <submittedName>
        <fullName evidence="10">Peptide/nickel transport system permease protein</fullName>
    </submittedName>
</protein>
<dbReference type="Gene3D" id="1.10.3720.10">
    <property type="entry name" value="MetI-like"/>
    <property type="match status" value="1"/>
</dbReference>